<dbReference type="PANTHER" id="PTHR33022:SF13">
    <property type="entry name" value="UBIQUITIN-LIKE PROTEASE FAMILY PROFILE DOMAIN-CONTAINING PROTEIN"/>
    <property type="match status" value="1"/>
</dbReference>
<accession>A0A6N2C8H7</accession>
<name>A0A6N2C8H7_SOLCI</name>
<proteinExistence type="predicted"/>
<reference evidence="1" key="1">
    <citation type="submission" date="2019-05" db="EMBL/GenBank/DDBJ databases">
        <title>The de novo reference genome and transcriptome assemblies of the wild tomato species Solanum chilense.</title>
        <authorList>
            <person name="Stam R."/>
            <person name="Nosenko T."/>
            <person name="Hoerger A.C."/>
            <person name="Stephan W."/>
            <person name="Seidel M.A."/>
            <person name="Kuhn J.M.M."/>
            <person name="Haberer G."/>
            <person name="Tellier A."/>
        </authorList>
    </citation>
    <scope>NUCLEOTIDE SEQUENCE</scope>
    <source>
        <tissue evidence="1">Mature leaves</tissue>
    </source>
</reference>
<gene>
    <name evidence="1" type="ORF">EJD97_016068</name>
</gene>
<feature type="non-terminal residue" evidence="1">
    <location>
        <position position="1"/>
    </location>
</feature>
<feature type="non-terminal residue" evidence="1">
    <location>
        <position position="68"/>
    </location>
</feature>
<sequence>IPCRDCGLFVDAYAEFLSEKLQVPSCEISADTLRLRYASLLWKHGIIKARNGYVSNNEDQKMPKPKKA</sequence>
<evidence type="ECO:0000313" key="1">
    <source>
        <dbReference type="EMBL" id="TMX03475.1"/>
    </source>
</evidence>
<dbReference type="AlphaFoldDB" id="A0A6N2C8H7"/>
<comment type="caution">
    <text evidence="1">The sequence shown here is derived from an EMBL/GenBank/DDBJ whole genome shotgun (WGS) entry which is preliminary data.</text>
</comment>
<protein>
    <recommendedName>
        <fullName evidence="2">Ubiquitin-like protease family profile domain-containing protein</fullName>
    </recommendedName>
</protein>
<dbReference type="EMBL" id="RXGB01000422">
    <property type="protein sequence ID" value="TMX03475.1"/>
    <property type="molecule type" value="Genomic_DNA"/>
</dbReference>
<evidence type="ECO:0008006" key="2">
    <source>
        <dbReference type="Google" id="ProtNLM"/>
    </source>
</evidence>
<organism evidence="1">
    <name type="scientific">Solanum chilense</name>
    <name type="common">Tomato</name>
    <name type="synonym">Lycopersicon chilense</name>
    <dbReference type="NCBI Taxonomy" id="4083"/>
    <lineage>
        <taxon>Eukaryota</taxon>
        <taxon>Viridiplantae</taxon>
        <taxon>Streptophyta</taxon>
        <taxon>Embryophyta</taxon>
        <taxon>Tracheophyta</taxon>
        <taxon>Spermatophyta</taxon>
        <taxon>Magnoliopsida</taxon>
        <taxon>eudicotyledons</taxon>
        <taxon>Gunneridae</taxon>
        <taxon>Pentapetalae</taxon>
        <taxon>asterids</taxon>
        <taxon>lamiids</taxon>
        <taxon>Solanales</taxon>
        <taxon>Solanaceae</taxon>
        <taxon>Solanoideae</taxon>
        <taxon>Solaneae</taxon>
        <taxon>Solanum</taxon>
        <taxon>Solanum subgen. Lycopersicon</taxon>
    </lineage>
</organism>
<dbReference type="PANTHER" id="PTHR33022">
    <property type="entry name" value="DUF1985 DOMAIN-CONTAINING PROTEIN"/>
    <property type="match status" value="1"/>
</dbReference>